<protein>
    <submittedName>
        <fullName evidence="2">Uncharacterized protein</fullName>
    </submittedName>
</protein>
<evidence type="ECO:0000313" key="3">
    <source>
        <dbReference type="Proteomes" id="UP000183206"/>
    </source>
</evidence>
<dbReference type="STRING" id="1805282.AUJ44_04135"/>
<dbReference type="Gene3D" id="1.25.40.10">
    <property type="entry name" value="Tetratricopeptide repeat domain"/>
    <property type="match status" value="1"/>
</dbReference>
<dbReference type="EMBL" id="MNVO01000058">
    <property type="protein sequence ID" value="OIO31702.1"/>
    <property type="molecule type" value="Genomic_DNA"/>
</dbReference>
<reference evidence="2 3" key="1">
    <citation type="journal article" date="2016" name="Environ. Microbiol.">
        <title>Genomic resolution of a cold subsurface aquifer community provides metabolic insights for novel microbes adapted to high CO concentrations.</title>
        <authorList>
            <person name="Probst A.J."/>
            <person name="Castelle C.J."/>
            <person name="Singh A."/>
            <person name="Brown C.T."/>
            <person name="Anantharaman K."/>
            <person name="Sharon I."/>
            <person name="Hug L.A."/>
            <person name="Burstein D."/>
            <person name="Emerson J.B."/>
            <person name="Thomas B.C."/>
            <person name="Banfield J.F."/>
        </authorList>
    </citation>
    <scope>NUCLEOTIDE SEQUENCE [LARGE SCALE GENOMIC DNA]</scope>
    <source>
        <strain evidence="2">CG1_02_47_685</strain>
    </source>
</reference>
<evidence type="ECO:0000313" key="2">
    <source>
        <dbReference type="EMBL" id="OIO31702.1"/>
    </source>
</evidence>
<dbReference type="SUPFAM" id="SSF48452">
    <property type="entry name" value="TPR-like"/>
    <property type="match status" value="1"/>
</dbReference>
<keyword evidence="1" id="KW-0472">Membrane</keyword>
<evidence type="ECO:0000256" key="1">
    <source>
        <dbReference type="SAM" id="Phobius"/>
    </source>
</evidence>
<dbReference type="Proteomes" id="UP000183206">
    <property type="component" value="Unassembled WGS sequence"/>
</dbReference>
<organism evidence="2 3">
    <name type="scientific">Candidatus Nomurabacteria bacterium CG1_02_47_685</name>
    <dbReference type="NCBI Taxonomy" id="1805282"/>
    <lineage>
        <taxon>Bacteria</taxon>
        <taxon>Candidatus Nomuraibacteriota</taxon>
    </lineage>
</organism>
<proteinExistence type="predicted"/>
<accession>A0A1J4VAX3</accession>
<feature type="transmembrane region" description="Helical" evidence="1">
    <location>
        <begin position="9"/>
        <end position="27"/>
    </location>
</feature>
<sequence>MKANNNKNIISVVIAIAIVLALGYYLYRAIALSDNPDAVTPLSSATTTTETLNNDLSVIESGENIATEASLPTMPIPDLDREVRPPEAMQKDIADALVRQVAEIITSLKRNPDDIAGWSDLGMVRKSLGDYEGTRQAWEYVAALRPNDYLAFVNLGDLYGYYLKDNAQAEKNFKHAIVNDPTRVYLYFKTYEFYRDIGEPNKARVVVERGVAANPDSAELRNLLGSIK</sequence>
<dbReference type="InterPro" id="IPR011990">
    <property type="entry name" value="TPR-like_helical_dom_sf"/>
</dbReference>
<keyword evidence="1" id="KW-1133">Transmembrane helix</keyword>
<dbReference type="AlphaFoldDB" id="A0A1J4VAX3"/>
<comment type="caution">
    <text evidence="2">The sequence shown here is derived from an EMBL/GenBank/DDBJ whole genome shotgun (WGS) entry which is preliminary data.</text>
</comment>
<gene>
    <name evidence="2" type="ORF">AUJ44_04135</name>
</gene>
<keyword evidence="1" id="KW-0812">Transmembrane</keyword>
<name>A0A1J4VAX3_9BACT</name>